<dbReference type="STRING" id="1851148.SMSP2_02139"/>
<feature type="chain" id="PRO_5013156944" description="Carbohydrate-binding domain-containing protein" evidence="1">
    <location>
        <begin position="23"/>
        <end position="299"/>
    </location>
</feature>
<dbReference type="RefSeq" id="WP_146683904.1">
    <property type="nucleotide sequence ID" value="NZ_CP019646.1"/>
</dbReference>
<evidence type="ECO:0008006" key="4">
    <source>
        <dbReference type="Google" id="ProtNLM"/>
    </source>
</evidence>
<dbReference type="Proteomes" id="UP000188181">
    <property type="component" value="Chromosome"/>
</dbReference>
<reference evidence="3" key="1">
    <citation type="submission" date="2017-02" db="EMBL/GenBank/DDBJ databases">
        <title>Comparative genomics and description of representatives of a novel lineage of planctomycetes thriving in anoxic sediments.</title>
        <authorList>
            <person name="Spring S."/>
            <person name="Bunk B."/>
            <person name="Sproer C."/>
        </authorList>
    </citation>
    <scope>NUCLEOTIDE SEQUENCE [LARGE SCALE GENOMIC DNA]</scope>
    <source>
        <strain evidence="3">SM-Chi-D1</strain>
    </source>
</reference>
<accession>A0A1Q2MGF0</accession>
<evidence type="ECO:0000313" key="2">
    <source>
        <dbReference type="EMBL" id="AQQ71761.1"/>
    </source>
</evidence>
<evidence type="ECO:0000313" key="3">
    <source>
        <dbReference type="Proteomes" id="UP000188181"/>
    </source>
</evidence>
<protein>
    <recommendedName>
        <fullName evidence="4">Carbohydrate-binding domain-containing protein</fullName>
    </recommendedName>
</protein>
<proteinExistence type="predicted"/>
<gene>
    <name evidence="2" type="ORF">SMSP2_02139</name>
</gene>
<name>A0A1Q2MGF0_9BACT</name>
<evidence type="ECO:0000256" key="1">
    <source>
        <dbReference type="SAM" id="SignalP"/>
    </source>
</evidence>
<organism evidence="2 3">
    <name type="scientific">Limihaloglobus sulfuriphilus</name>
    <dbReference type="NCBI Taxonomy" id="1851148"/>
    <lineage>
        <taxon>Bacteria</taxon>
        <taxon>Pseudomonadati</taxon>
        <taxon>Planctomycetota</taxon>
        <taxon>Phycisphaerae</taxon>
        <taxon>Sedimentisphaerales</taxon>
        <taxon>Sedimentisphaeraceae</taxon>
        <taxon>Limihaloglobus</taxon>
    </lineage>
</organism>
<keyword evidence="1" id="KW-0732">Signal</keyword>
<feature type="signal peptide" evidence="1">
    <location>
        <begin position="1"/>
        <end position="22"/>
    </location>
</feature>
<dbReference type="KEGG" id="pbas:SMSP2_02139"/>
<keyword evidence="3" id="KW-1185">Reference proteome</keyword>
<dbReference type="EMBL" id="CP019646">
    <property type="protein sequence ID" value="AQQ71761.1"/>
    <property type="molecule type" value="Genomic_DNA"/>
</dbReference>
<dbReference type="AlphaFoldDB" id="A0A1Q2MGF0"/>
<sequence precursor="true">MKIKNILITACLAFAVIGAVNAEVLFEDNFDSYEFLPEELLSWGFANLADAAPDKWISPYAGDPSAASVEMKVGPGKPGMVYYSDNNALYSALGLYEAVIDGQWGTDYTISIDYHKLTDRHTEDSDGDGYPDYENYIPHIYVAGRIGDGQYVLGGIALGSIQEDGKRDVYARIRDSNGGTNGDTWVAEHNPELPVNIELTLSGTYAELKVSHAGYSLTVSLVTDVVGMGSAGFGCQRQWGGYGKAYFDNFAVEGTAYVPPLPGDIDNNDVVDLADFAALAADWTKCSDPAMPECDQYWR</sequence>